<organism evidence="2 3">
    <name type="scientific">Coemansia spiralis</name>
    <dbReference type="NCBI Taxonomy" id="417178"/>
    <lineage>
        <taxon>Eukaryota</taxon>
        <taxon>Fungi</taxon>
        <taxon>Fungi incertae sedis</taxon>
        <taxon>Zoopagomycota</taxon>
        <taxon>Kickxellomycotina</taxon>
        <taxon>Kickxellomycetes</taxon>
        <taxon>Kickxellales</taxon>
        <taxon>Kickxellaceae</taxon>
        <taxon>Coemansia</taxon>
    </lineage>
</organism>
<proteinExistence type="predicted"/>
<dbReference type="PANTHER" id="PTHR33119">
    <property type="entry name" value="IFI3P"/>
    <property type="match status" value="1"/>
</dbReference>
<dbReference type="PANTHER" id="PTHR33119:SF1">
    <property type="entry name" value="FE2OG DIOXYGENASE DOMAIN-CONTAINING PROTEIN"/>
    <property type="match status" value="1"/>
</dbReference>
<evidence type="ECO:0000313" key="3">
    <source>
        <dbReference type="Proteomes" id="UP001151518"/>
    </source>
</evidence>
<dbReference type="Proteomes" id="UP001151518">
    <property type="component" value="Unassembled WGS sequence"/>
</dbReference>
<dbReference type="InterPro" id="IPR049192">
    <property type="entry name" value="DUF4246_C"/>
</dbReference>
<sequence>MVKDTSAKPLSYPIKFKNDTVDKLIRRKYGPGPIYVFASNMLNTRSEKRIRTMIGAIRIKPNWIVKMHDPEIRARWVAEAKSQGLTDKEISYTFDELEFDATLHDRDSGIYLSAVDSVWVSDSLIGAETTNELKRHIAILENVPEMHKDWHPNTNNQVLNLIHPSLFPLIYGRTMLVDKPIESPEAALRLESFGVCPATRNEWESLLNEDMKEVELSPWGYLRPPLCFVPGEPNWIASYKFCWLPTEFDVDELGTAKIISYINNLHPIKHAALYPVIATIFTRFVPLLENTVTDIVHRRDQRVVPDPYNWLIADEPQPEDYNVPGYHARYSEWERNRKFVEPQPGAFIAPERPAKPYSLRGRRLQAIVKMSNILLTPDNPEYKGGSWHVEAMTNERIIATGIYYYDVENITESHLNFRENVDNTLKYLQGDRDGMNRAYGIYEGENRHSDQVPLIQDIGQVEAKSGRCIVFPNIYQHQVAGFKLADPRKPGHRKILAFFFVDPAIRIPSTEIVPPQQRDWWAQTLEDVEALRDLPDLVKNMVIDNVDYPISFTEAKELRLELMAERSTNNSKVNGSFFTPEFYLCEH</sequence>
<dbReference type="InterPro" id="IPR025340">
    <property type="entry name" value="DUF4246"/>
</dbReference>
<gene>
    <name evidence="2" type="ORF">GGI25_002371</name>
</gene>
<evidence type="ECO:0000259" key="1">
    <source>
        <dbReference type="Pfam" id="PF14033"/>
    </source>
</evidence>
<evidence type="ECO:0000313" key="2">
    <source>
        <dbReference type="EMBL" id="KAJ2678386.1"/>
    </source>
</evidence>
<dbReference type="OrthoDB" id="415532at2759"/>
<dbReference type="AlphaFoldDB" id="A0A9W8KZ39"/>
<comment type="caution">
    <text evidence="2">The sequence shown here is derived from an EMBL/GenBank/DDBJ whole genome shotgun (WGS) entry which is preliminary data.</text>
</comment>
<feature type="domain" description="DUF4246" evidence="1">
    <location>
        <begin position="88"/>
        <end position="523"/>
    </location>
</feature>
<dbReference type="Pfam" id="PF14033">
    <property type="entry name" value="DUF4246"/>
    <property type="match status" value="1"/>
</dbReference>
<name>A0A9W8KZ39_9FUNG</name>
<reference evidence="2" key="1">
    <citation type="submission" date="2022-07" db="EMBL/GenBank/DDBJ databases">
        <title>Phylogenomic reconstructions and comparative analyses of Kickxellomycotina fungi.</title>
        <authorList>
            <person name="Reynolds N.K."/>
            <person name="Stajich J.E."/>
            <person name="Barry K."/>
            <person name="Grigoriev I.V."/>
            <person name="Crous P."/>
            <person name="Smith M.E."/>
        </authorList>
    </citation>
    <scope>NUCLEOTIDE SEQUENCE</scope>
    <source>
        <strain evidence="2">NRRL 3115</strain>
    </source>
</reference>
<protein>
    <recommendedName>
        <fullName evidence="1">DUF4246 domain-containing protein</fullName>
    </recommendedName>
</protein>
<dbReference type="EMBL" id="JANBTW010000021">
    <property type="protein sequence ID" value="KAJ2678386.1"/>
    <property type="molecule type" value="Genomic_DNA"/>
</dbReference>
<accession>A0A9W8KZ39</accession>